<feature type="region of interest" description="Disordered" evidence="1">
    <location>
        <begin position="220"/>
        <end position="246"/>
    </location>
</feature>
<dbReference type="EMBL" id="SDMP01000011">
    <property type="protein sequence ID" value="RYR29823.1"/>
    <property type="molecule type" value="Genomic_DNA"/>
</dbReference>
<dbReference type="InterPro" id="IPR046796">
    <property type="entry name" value="Transposase_32_dom"/>
</dbReference>
<sequence>MQEEITFDERRFKSKNHERIFNWMISKDIVPEVPFKLRKEEYPEIQKVIRKRGWELLCTQPQVVSIPLIHEFYANVIKKNEDKEPYLSYVRGVVVQFSPDTINRVLMIKPIRFKQPSYEERVKYDQRCVDVLSDLCKVGTDWVLDSQGQPLKLRRGDLIPQAKGWHDIVRRSLIPTSNNSEVTINRAIMIHCIMKGGEINPITKKRLEYVTTVQLERQPLAKRKKRKGEREEEEHEEMEESSTFNLNEFQAALEGISEQY</sequence>
<evidence type="ECO:0000256" key="1">
    <source>
        <dbReference type="SAM" id="MobiDB-lite"/>
    </source>
</evidence>
<reference evidence="3 4" key="1">
    <citation type="submission" date="2019-01" db="EMBL/GenBank/DDBJ databases">
        <title>Sequencing of cultivated peanut Arachis hypogaea provides insights into genome evolution and oil improvement.</title>
        <authorList>
            <person name="Chen X."/>
        </authorList>
    </citation>
    <scope>NUCLEOTIDE SEQUENCE [LARGE SCALE GENOMIC DNA]</scope>
    <source>
        <strain evidence="4">cv. Fuhuasheng</strain>
        <tissue evidence="3">Leaves</tissue>
    </source>
</reference>
<evidence type="ECO:0000313" key="4">
    <source>
        <dbReference type="Proteomes" id="UP000289738"/>
    </source>
</evidence>
<name>A0A445ATU8_ARAHY</name>
<keyword evidence="4" id="KW-1185">Reference proteome</keyword>
<evidence type="ECO:0000259" key="2">
    <source>
        <dbReference type="Pfam" id="PF20167"/>
    </source>
</evidence>
<comment type="caution">
    <text evidence="3">The sequence shown here is derived from an EMBL/GenBank/DDBJ whole genome shotgun (WGS) entry which is preliminary data.</text>
</comment>
<feature type="compositionally biased region" description="Acidic residues" evidence="1">
    <location>
        <begin position="231"/>
        <end position="240"/>
    </location>
</feature>
<gene>
    <name evidence="3" type="ORF">Ahy_B01g054356</name>
</gene>
<evidence type="ECO:0000313" key="3">
    <source>
        <dbReference type="EMBL" id="RYR29823.1"/>
    </source>
</evidence>
<dbReference type="Pfam" id="PF20167">
    <property type="entry name" value="Transposase_32"/>
    <property type="match status" value="1"/>
</dbReference>
<feature type="domain" description="Putative plant transposon protein" evidence="2">
    <location>
        <begin position="50"/>
        <end position="200"/>
    </location>
</feature>
<proteinExistence type="predicted"/>
<accession>A0A445ATU8</accession>
<dbReference type="AlphaFoldDB" id="A0A445ATU8"/>
<dbReference type="Proteomes" id="UP000289738">
    <property type="component" value="Chromosome B01"/>
</dbReference>
<protein>
    <recommendedName>
        <fullName evidence="2">Putative plant transposon protein domain-containing protein</fullName>
    </recommendedName>
</protein>
<organism evidence="3 4">
    <name type="scientific">Arachis hypogaea</name>
    <name type="common">Peanut</name>
    <dbReference type="NCBI Taxonomy" id="3818"/>
    <lineage>
        <taxon>Eukaryota</taxon>
        <taxon>Viridiplantae</taxon>
        <taxon>Streptophyta</taxon>
        <taxon>Embryophyta</taxon>
        <taxon>Tracheophyta</taxon>
        <taxon>Spermatophyta</taxon>
        <taxon>Magnoliopsida</taxon>
        <taxon>eudicotyledons</taxon>
        <taxon>Gunneridae</taxon>
        <taxon>Pentapetalae</taxon>
        <taxon>rosids</taxon>
        <taxon>fabids</taxon>
        <taxon>Fabales</taxon>
        <taxon>Fabaceae</taxon>
        <taxon>Papilionoideae</taxon>
        <taxon>50 kb inversion clade</taxon>
        <taxon>dalbergioids sensu lato</taxon>
        <taxon>Dalbergieae</taxon>
        <taxon>Pterocarpus clade</taxon>
        <taxon>Arachis</taxon>
    </lineage>
</organism>